<evidence type="ECO:0000313" key="3">
    <source>
        <dbReference type="EMBL" id="AVR89032.1"/>
    </source>
</evidence>
<keyword evidence="4" id="KW-1185">Reference proteome</keyword>
<name>A0A2R4BP79_THAAR</name>
<reference evidence="3 4" key="1">
    <citation type="submission" date="2018-03" db="EMBL/GenBank/DDBJ databases">
        <title>Complete genome sequence of Thauera aromatica, a model organism for studying aromatic compound degradation under denitrifying conditions.</title>
        <authorList>
            <person name="Lo H.-Y."/>
            <person name="Goris T."/>
            <person name="Boll M."/>
            <person name="Mueller J.A."/>
        </authorList>
    </citation>
    <scope>NUCLEOTIDE SEQUENCE [LARGE SCALE GENOMIC DNA]</scope>
    <source>
        <strain evidence="3 4">K172</strain>
    </source>
</reference>
<dbReference type="InterPro" id="IPR013557">
    <property type="entry name" value="AntA/B_antirep"/>
</dbReference>
<evidence type="ECO:0000313" key="4">
    <source>
        <dbReference type="Proteomes" id="UP000241885"/>
    </source>
</evidence>
<dbReference type="OrthoDB" id="8611785at2"/>
<gene>
    <name evidence="3" type="ORF">Tharo_2129</name>
</gene>
<protein>
    <submittedName>
        <fullName evidence="3">Phage antirepressor protein</fullName>
    </submittedName>
</protein>
<proteinExistence type="predicted"/>
<evidence type="ECO:0000256" key="1">
    <source>
        <dbReference type="SAM" id="MobiDB-lite"/>
    </source>
</evidence>
<accession>A0A2R4BP79</accession>
<organism evidence="3 4">
    <name type="scientific">Thauera aromatica K172</name>
    <dbReference type="NCBI Taxonomy" id="44139"/>
    <lineage>
        <taxon>Bacteria</taxon>
        <taxon>Pseudomonadati</taxon>
        <taxon>Pseudomonadota</taxon>
        <taxon>Betaproteobacteria</taxon>
        <taxon>Rhodocyclales</taxon>
        <taxon>Zoogloeaceae</taxon>
        <taxon>Thauera</taxon>
    </lineage>
</organism>
<dbReference type="Pfam" id="PF08346">
    <property type="entry name" value="AntA"/>
    <property type="match status" value="1"/>
</dbReference>
<dbReference type="AlphaFoldDB" id="A0A2R4BP79"/>
<evidence type="ECO:0000259" key="2">
    <source>
        <dbReference type="Pfam" id="PF08346"/>
    </source>
</evidence>
<dbReference type="EMBL" id="CP028339">
    <property type="protein sequence ID" value="AVR89032.1"/>
    <property type="molecule type" value="Genomic_DNA"/>
</dbReference>
<dbReference type="KEGG" id="tak:Tharo_2129"/>
<feature type="domain" description="AntA/AntB antirepressor" evidence="2">
    <location>
        <begin position="28"/>
        <end position="98"/>
    </location>
</feature>
<dbReference type="Proteomes" id="UP000241885">
    <property type="component" value="Chromosome"/>
</dbReference>
<feature type="region of interest" description="Disordered" evidence="1">
    <location>
        <begin position="239"/>
        <end position="272"/>
    </location>
</feature>
<sequence>MAHPAQGASTALVPVFTGTLAGIETLLCNARDLHAFLQVGKKFPDWIKLRIEQYGFVEGEDFTVCFPNLGSKTRGGHNSTDYHLSLDMAKELSMVENNAQGRLARRYFIAMEKQALGLPAPAAAPVKRAIRSRDDLSFTRRDEQGRLINWSVAHGQDDDWGAAFAQGAAFFAEVAQLAEFDEAEACKAIQTALSGPAFDHAQQGGFSGAWGQECGFAEAVARAAIAGLRALREGDVAPFEPHASRGRAMPPNALPKPRKPKALPAPSVRTIQ</sequence>